<feature type="domain" description="NTF2-like" evidence="1">
    <location>
        <begin position="52"/>
        <end position="180"/>
    </location>
</feature>
<accession>A0AAI9EB87</accession>
<proteinExistence type="predicted"/>
<evidence type="ECO:0000313" key="2">
    <source>
        <dbReference type="EMBL" id="CAK4024623.1"/>
    </source>
</evidence>
<name>A0AAI9EB87_9PEZI</name>
<gene>
    <name evidence="2" type="ORF">LECACI_7A004927</name>
</gene>
<reference evidence="2" key="1">
    <citation type="submission" date="2023-11" db="EMBL/GenBank/DDBJ databases">
        <authorList>
            <person name="Alioto T."/>
            <person name="Alioto T."/>
            <person name="Gomez Garrido J."/>
        </authorList>
    </citation>
    <scope>NUCLEOTIDE SEQUENCE</scope>
</reference>
<dbReference type="Pfam" id="PF26534">
    <property type="entry name" value="NTF2_7"/>
    <property type="match status" value="1"/>
</dbReference>
<comment type="caution">
    <text evidence="2">The sequence shown here is derived from an EMBL/GenBank/DDBJ whole genome shotgun (WGS) entry which is preliminary data.</text>
</comment>
<dbReference type="Proteomes" id="UP001296104">
    <property type="component" value="Unassembled WGS sequence"/>
</dbReference>
<dbReference type="InterPro" id="IPR058645">
    <property type="entry name" value="NTF2-like_dom_7"/>
</dbReference>
<organism evidence="2 3">
    <name type="scientific">Lecanosticta acicola</name>
    <dbReference type="NCBI Taxonomy" id="111012"/>
    <lineage>
        <taxon>Eukaryota</taxon>
        <taxon>Fungi</taxon>
        <taxon>Dikarya</taxon>
        <taxon>Ascomycota</taxon>
        <taxon>Pezizomycotina</taxon>
        <taxon>Dothideomycetes</taxon>
        <taxon>Dothideomycetidae</taxon>
        <taxon>Mycosphaerellales</taxon>
        <taxon>Mycosphaerellaceae</taxon>
        <taxon>Lecanosticta</taxon>
    </lineage>
</organism>
<sequence length="212" mass="22849">MSTTYTSSPGLSLFPPQQYGRVSSNAFDDEALVCASPMPLGYYTGNGGGIYADVTRLVQGFKAIISQNPVNGSLAAEIIADNFTSISDSVNFVDGLPLNTTMTRTRAELLEQEKKLPAVATVTDLFIANTCDVVTWYFEFGTIPLATRGIAILFVDLATKKIWKAYREVNVGAVLTNQGNPECKSDFSVSTGKEGVWPTSSSCRATCQPRGY</sequence>
<keyword evidence="3" id="KW-1185">Reference proteome</keyword>
<dbReference type="AlphaFoldDB" id="A0AAI9EB87"/>
<dbReference type="EMBL" id="CAVMBE010000030">
    <property type="protein sequence ID" value="CAK4024623.1"/>
    <property type="molecule type" value="Genomic_DNA"/>
</dbReference>
<protein>
    <recommendedName>
        <fullName evidence="1">NTF2-like domain-containing protein</fullName>
    </recommendedName>
</protein>
<evidence type="ECO:0000259" key="1">
    <source>
        <dbReference type="Pfam" id="PF26534"/>
    </source>
</evidence>
<evidence type="ECO:0000313" key="3">
    <source>
        <dbReference type="Proteomes" id="UP001296104"/>
    </source>
</evidence>